<dbReference type="PROSITE" id="PS50097">
    <property type="entry name" value="BTB"/>
    <property type="match status" value="1"/>
</dbReference>
<feature type="domain" description="BTB" evidence="1">
    <location>
        <begin position="70"/>
        <end position="135"/>
    </location>
</feature>
<proteinExistence type="predicted"/>
<dbReference type="InterPro" id="IPR000210">
    <property type="entry name" value="BTB/POZ_dom"/>
</dbReference>
<gene>
    <name evidence="2" type="ORF">CERSUDRAFT_117309</name>
</gene>
<dbReference type="PANTHER" id="PTHR47369">
    <property type="entry name" value="BTB/POZ DOMAIN-CONTAINING PROTEIN"/>
    <property type="match status" value="1"/>
</dbReference>
<keyword evidence="3" id="KW-1185">Reference proteome</keyword>
<dbReference type="EMBL" id="KB445803">
    <property type="protein sequence ID" value="EMD34455.1"/>
    <property type="molecule type" value="Genomic_DNA"/>
</dbReference>
<reference evidence="2 3" key="1">
    <citation type="journal article" date="2012" name="Proc. Natl. Acad. Sci. U.S.A.">
        <title>Comparative genomics of Ceriporiopsis subvermispora and Phanerochaete chrysosporium provide insight into selective ligninolysis.</title>
        <authorList>
            <person name="Fernandez-Fueyo E."/>
            <person name="Ruiz-Duenas F.J."/>
            <person name="Ferreira P."/>
            <person name="Floudas D."/>
            <person name="Hibbett D.S."/>
            <person name="Canessa P."/>
            <person name="Larrondo L.F."/>
            <person name="James T.Y."/>
            <person name="Seelenfreund D."/>
            <person name="Lobos S."/>
            <person name="Polanco R."/>
            <person name="Tello M."/>
            <person name="Honda Y."/>
            <person name="Watanabe T."/>
            <person name="Watanabe T."/>
            <person name="Ryu J.S."/>
            <person name="Kubicek C.P."/>
            <person name="Schmoll M."/>
            <person name="Gaskell J."/>
            <person name="Hammel K.E."/>
            <person name="St John F.J."/>
            <person name="Vanden Wymelenberg A."/>
            <person name="Sabat G."/>
            <person name="Splinter BonDurant S."/>
            <person name="Syed K."/>
            <person name="Yadav J.S."/>
            <person name="Doddapaneni H."/>
            <person name="Subramanian V."/>
            <person name="Lavin J.L."/>
            <person name="Oguiza J.A."/>
            <person name="Perez G."/>
            <person name="Pisabarro A.G."/>
            <person name="Ramirez L."/>
            <person name="Santoyo F."/>
            <person name="Master E."/>
            <person name="Coutinho P.M."/>
            <person name="Henrissat B."/>
            <person name="Lombard V."/>
            <person name="Magnuson J.K."/>
            <person name="Kuees U."/>
            <person name="Hori C."/>
            <person name="Igarashi K."/>
            <person name="Samejima M."/>
            <person name="Held B.W."/>
            <person name="Barry K.W."/>
            <person name="LaButti K.M."/>
            <person name="Lapidus A."/>
            <person name="Lindquist E.A."/>
            <person name="Lucas S.M."/>
            <person name="Riley R."/>
            <person name="Salamov A.A."/>
            <person name="Hoffmeister D."/>
            <person name="Schwenk D."/>
            <person name="Hadar Y."/>
            <person name="Yarden O."/>
            <person name="de Vries R.P."/>
            <person name="Wiebenga A."/>
            <person name="Stenlid J."/>
            <person name="Eastwood D."/>
            <person name="Grigoriev I.V."/>
            <person name="Berka R.M."/>
            <person name="Blanchette R.A."/>
            <person name="Kersten P."/>
            <person name="Martinez A.T."/>
            <person name="Vicuna R."/>
            <person name="Cullen D."/>
        </authorList>
    </citation>
    <scope>NUCLEOTIDE SEQUENCE [LARGE SCALE GENOMIC DNA]</scope>
    <source>
        <strain evidence="2 3">B</strain>
    </source>
</reference>
<dbReference type="InterPro" id="IPR011333">
    <property type="entry name" value="SKP1/BTB/POZ_sf"/>
</dbReference>
<dbReference type="AlphaFoldDB" id="M2QQM0"/>
<dbReference type="Gene3D" id="3.30.710.10">
    <property type="entry name" value="Potassium Channel Kv1.1, Chain A"/>
    <property type="match status" value="1"/>
</dbReference>
<dbReference type="PANTHER" id="PTHR47369:SF2">
    <property type="entry name" value="BTB_POZ DOMAIN-CONTAINING PROTEIN 2"/>
    <property type="match status" value="1"/>
</dbReference>
<dbReference type="HOGENOM" id="CLU_044376_0_0_1"/>
<evidence type="ECO:0000313" key="3">
    <source>
        <dbReference type="Proteomes" id="UP000016930"/>
    </source>
</evidence>
<name>M2QQM0_CERS8</name>
<evidence type="ECO:0000313" key="2">
    <source>
        <dbReference type="EMBL" id="EMD34455.1"/>
    </source>
</evidence>
<evidence type="ECO:0000259" key="1">
    <source>
        <dbReference type="PROSITE" id="PS50097"/>
    </source>
</evidence>
<protein>
    <recommendedName>
        <fullName evidence="1">BTB domain-containing protein</fullName>
    </recommendedName>
</protein>
<sequence length="344" mass="37201">MNGHSGPSNGIAPDTNHVEAYANHTGSSTSTASAGPANGGYSQAMSPFQLHDQEALHHLYRAGFEMGNYADTIVHVNQSVVRLHALILSRSPYLVHLMSTSPQPGGQRVIYVNLEHEPEVTQDAFTIALGYLYSSAAVKHIRPENARAVLAAGCLLGSMDELCNYAYEICRQSITMDNINTWLEFVDAVPSVSSDGVSTPVETHQLPPPRTAVFGPYAQQLKDDVFHFLVVTLPQLLNVGALATPATPNPGVPDPGRDALLQVYARVPFDLFKAAVESPVFQIGSDQARFKFAKDAIELRKRGIARGLGAEETVVLAFGGSNFGGSAVHITRKMRKRPLWKVNS</sequence>
<dbReference type="SUPFAM" id="SSF54695">
    <property type="entry name" value="POZ domain"/>
    <property type="match status" value="1"/>
</dbReference>
<dbReference type="Proteomes" id="UP000016930">
    <property type="component" value="Unassembled WGS sequence"/>
</dbReference>
<dbReference type="OrthoDB" id="6359943at2759"/>
<accession>M2QQM0</accession>
<organism evidence="2 3">
    <name type="scientific">Ceriporiopsis subvermispora (strain B)</name>
    <name type="common">White-rot fungus</name>
    <name type="synonym">Gelatoporia subvermispora</name>
    <dbReference type="NCBI Taxonomy" id="914234"/>
    <lineage>
        <taxon>Eukaryota</taxon>
        <taxon>Fungi</taxon>
        <taxon>Dikarya</taxon>
        <taxon>Basidiomycota</taxon>
        <taxon>Agaricomycotina</taxon>
        <taxon>Agaricomycetes</taxon>
        <taxon>Polyporales</taxon>
        <taxon>Gelatoporiaceae</taxon>
        <taxon>Gelatoporia</taxon>
    </lineage>
</organism>